<gene>
    <name evidence="1" type="ORF">A2304_04840</name>
</gene>
<name>A0A1F7W7L6_9BACT</name>
<comment type="caution">
    <text evidence="1">The sequence shown here is derived from an EMBL/GenBank/DDBJ whole genome shotgun (WGS) entry which is preliminary data.</text>
</comment>
<dbReference type="Proteomes" id="UP000176501">
    <property type="component" value="Unassembled WGS sequence"/>
</dbReference>
<dbReference type="AlphaFoldDB" id="A0A1F7W7L6"/>
<sequence>MTHPHEMFLKEYQIAIDNLVPTVPPEVKITAQKSHDELLANSKATENEIRGALFQTGIAEYPHRHAFKDLTAGGIEARRVEIVLEHVEPEVAEKVKKLTDSGVSMTEITNSQLFESAFTPEERHQVEDALLDADIHIKEEFGKEAASDERQYAALVKKWTEHRDAILKHIDELEALKDKDAKWHDEIVEKVKRFREGFSVTETDVDLDEVEKEIEYWNGTMGEEV</sequence>
<protein>
    <submittedName>
        <fullName evidence="1">Uncharacterized protein</fullName>
    </submittedName>
</protein>
<accession>A0A1F7W7L6</accession>
<proteinExistence type="predicted"/>
<dbReference type="EMBL" id="MGFE01000015">
    <property type="protein sequence ID" value="OGL98792.1"/>
    <property type="molecule type" value="Genomic_DNA"/>
</dbReference>
<organism evidence="1 2">
    <name type="scientific">Candidatus Uhrbacteria bacterium RIFOXYB2_FULL_57_15</name>
    <dbReference type="NCBI Taxonomy" id="1802422"/>
    <lineage>
        <taxon>Bacteria</taxon>
        <taxon>Candidatus Uhriibacteriota</taxon>
    </lineage>
</organism>
<reference evidence="1 2" key="1">
    <citation type="journal article" date="2016" name="Nat. Commun.">
        <title>Thousands of microbial genomes shed light on interconnected biogeochemical processes in an aquifer system.</title>
        <authorList>
            <person name="Anantharaman K."/>
            <person name="Brown C.T."/>
            <person name="Hug L.A."/>
            <person name="Sharon I."/>
            <person name="Castelle C.J."/>
            <person name="Probst A.J."/>
            <person name="Thomas B.C."/>
            <person name="Singh A."/>
            <person name="Wilkins M.J."/>
            <person name="Karaoz U."/>
            <person name="Brodie E.L."/>
            <person name="Williams K.H."/>
            <person name="Hubbard S.S."/>
            <person name="Banfield J.F."/>
        </authorList>
    </citation>
    <scope>NUCLEOTIDE SEQUENCE [LARGE SCALE GENOMIC DNA]</scope>
</reference>
<evidence type="ECO:0000313" key="1">
    <source>
        <dbReference type="EMBL" id="OGL98792.1"/>
    </source>
</evidence>
<evidence type="ECO:0000313" key="2">
    <source>
        <dbReference type="Proteomes" id="UP000176501"/>
    </source>
</evidence>